<dbReference type="EC" id="4.2.1.136" evidence="19"/>
<dbReference type="GO" id="GO:0046496">
    <property type="term" value="P:nicotinamide nucleotide metabolic process"/>
    <property type="evidence" value="ECO:0007669"/>
    <property type="project" value="UniProtKB-UniRule"/>
</dbReference>
<comment type="cofactor">
    <cofactor evidence="17">
        <name>Mg(2+)</name>
        <dbReference type="ChEBI" id="CHEBI:18420"/>
    </cofactor>
</comment>
<evidence type="ECO:0000259" key="20">
    <source>
        <dbReference type="PROSITE" id="PS51383"/>
    </source>
</evidence>
<keyword evidence="11 18" id="KW-0413">Isomerase</keyword>
<comment type="cofactor">
    <cofactor evidence="18 19">
        <name>K(+)</name>
        <dbReference type="ChEBI" id="CHEBI:29103"/>
    </cofactor>
    <text evidence="18 19">Binds 1 potassium ion per subunit.</text>
</comment>
<accession>A0A081BYE8</accession>
<keyword evidence="5 18" id="KW-0479">Metal-binding</keyword>
<keyword evidence="10 17" id="KW-0520">NAD</keyword>
<dbReference type="AlphaFoldDB" id="A0A081BYE8"/>
<evidence type="ECO:0000256" key="1">
    <source>
        <dbReference type="ARBA" id="ARBA00000013"/>
    </source>
</evidence>
<dbReference type="Proteomes" id="UP000030661">
    <property type="component" value="Unassembled WGS sequence"/>
</dbReference>
<keyword evidence="8 17" id="KW-0521">NADP</keyword>
<dbReference type="STRING" id="1499967.U27_04318"/>
<evidence type="ECO:0000256" key="19">
    <source>
        <dbReference type="PIRNR" id="PIRNR017184"/>
    </source>
</evidence>
<dbReference type="InterPro" id="IPR030677">
    <property type="entry name" value="Nnr"/>
</dbReference>
<comment type="similarity">
    <text evidence="4 19">In the C-terminal section; belongs to the NnrD/CARKD family.</text>
</comment>
<comment type="catalytic activity">
    <reaction evidence="2 18 19">
        <text>(6R)-NADPHX = (6S)-NADPHX</text>
        <dbReference type="Rhea" id="RHEA:32227"/>
        <dbReference type="ChEBI" id="CHEBI:64076"/>
        <dbReference type="ChEBI" id="CHEBI:64077"/>
        <dbReference type="EC" id="5.1.99.6"/>
    </reaction>
</comment>
<dbReference type="Pfam" id="PF03853">
    <property type="entry name" value="YjeF_N"/>
    <property type="match status" value="1"/>
</dbReference>
<keyword evidence="12 17" id="KW-0456">Lyase</keyword>
<comment type="catalytic activity">
    <reaction evidence="16 17 19">
        <text>(6S)-NADPHX + ADP = AMP + phosphate + NADPH + H(+)</text>
        <dbReference type="Rhea" id="RHEA:32235"/>
        <dbReference type="ChEBI" id="CHEBI:15378"/>
        <dbReference type="ChEBI" id="CHEBI:43474"/>
        <dbReference type="ChEBI" id="CHEBI:57783"/>
        <dbReference type="ChEBI" id="CHEBI:64076"/>
        <dbReference type="ChEBI" id="CHEBI:456215"/>
        <dbReference type="ChEBI" id="CHEBI:456216"/>
        <dbReference type="EC" id="4.2.1.136"/>
    </reaction>
</comment>
<dbReference type="HAMAP" id="MF_01966">
    <property type="entry name" value="NADHX_epimerase"/>
    <property type="match status" value="1"/>
</dbReference>
<evidence type="ECO:0000256" key="2">
    <source>
        <dbReference type="ARBA" id="ARBA00000909"/>
    </source>
</evidence>
<sequence length="516" mass="54870">MKVATAEEIRQLDLEAIETIGIPGIVLMENAGLQVVRVMNAHFPHLKTQKVLVVCGKGNNGGDGLVIARHLDNQGVDVRVTLLTEKTQLKGEAKINFDIAEKMNLPIVELTSNEQLPAFRNLLLQADIVVDAILGTGLNDAVKGFYKHIIESINKTHKPIIAVDIPSGLSADTGMVYGSCIKADVTVTFAIPKRGVILYPAADYVGNLEVVDIGIPKKLISSSRIKVHLVEYANVQGVFRKRMPNTHKGTYGHALVIAGSPGKSGAALMAGRSALRSGAGLVTLAIPENLRVPLEIPTLEVMTTSLPETPQGTVSLEAYDKILNLAQDKRVAAIGPGLSVHPSTVELVLRLIRTLEIPMVLDADAINAVAQNPEVLLEAKAPVVLTPHPGEMARLTPNIHVQNNRIPVAQETARKYNVFIALKGVRTIVAAPDGNVFINPTGNPGMATAGTGDVLTGIIAGLIAQNIIPVEAAKSGVFLHGLAGDLVVKDKGEYGLLAGDLIDAIPRAIKFIQDYC</sequence>
<feature type="binding site" evidence="18">
    <location>
        <position position="146"/>
    </location>
    <ligand>
        <name>(6S)-NADPHX</name>
        <dbReference type="ChEBI" id="CHEBI:64076"/>
    </ligand>
</feature>
<keyword evidence="22" id="KW-0808">Transferase</keyword>
<evidence type="ECO:0000256" key="8">
    <source>
        <dbReference type="ARBA" id="ARBA00022857"/>
    </source>
</evidence>
<keyword evidence="6 17" id="KW-0547">Nucleotide-binding</keyword>
<dbReference type="GO" id="GO:0016301">
    <property type="term" value="F:kinase activity"/>
    <property type="evidence" value="ECO:0007669"/>
    <property type="project" value="UniProtKB-KW"/>
</dbReference>
<dbReference type="FunFam" id="3.40.50.10260:FF:000003">
    <property type="entry name" value="Multifunctional fusion protein"/>
    <property type="match status" value="1"/>
</dbReference>
<dbReference type="SUPFAM" id="SSF53613">
    <property type="entry name" value="Ribokinase-like"/>
    <property type="match status" value="1"/>
</dbReference>
<proteinExistence type="inferred from homology"/>
<evidence type="ECO:0000259" key="21">
    <source>
        <dbReference type="PROSITE" id="PS51385"/>
    </source>
</evidence>
<feature type="binding site" evidence="18">
    <location>
        <position position="164"/>
    </location>
    <ligand>
        <name>(6S)-NADPHX</name>
        <dbReference type="ChEBI" id="CHEBI:64076"/>
    </ligand>
</feature>
<dbReference type="Pfam" id="PF01256">
    <property type="entry name" value="Carb_kinase"/>
    <property type="match status" value="1"/>
</dbReference>
<keyword evidence="23" id="KW-1185">Reference proteome</keyword>
<evidence type="ECO:0000256" key="15">
    <source>
        <dbReference type="ARBA" id="ARBA00048238"/>
    </source>
</evidence>
<evidence type="ECO:0000256" key="4">
    <source>
        <dbReference type="ARBA" id="ARBA00009524"/>
    </source>
</evidence>
<evidence type="ECO:0000256" key="11">
    <source>
        <dbReference type="ARBA" id="ARBA00023235"/>
    </source>
</evidence>
<comment type="catalytic activity">
    <reaction evidence="1 18 19">
        <text>(6R)-NADHX = (6S)-NADHX</text>
        <dbReference type="Rhea" id="RHEA:32215"/>
        <dbReference type="ChEBI" id="CHEBI:64074"/>
        <dbReference type="ChEBI" id="CHEBI:64075"/>
        <dbReference type="EC" id="5.1.99.6"/>
    </reaction>
</comment>
<feature type="binding site" evidence="17">
    <location>
        <position position="337"/>
    </location>
    <ligand>
        <name>(6S)-NADPHX</name>
        <dbReference type="ChEBI" id="CHEBI:64076"/>
    </ligand>
</feature>
<feature type="domain" description="YjeF C-terminal" evidence="20">
    <location>
        <begin position="231"/>
        <end position="512"/>
    </location>
</feature>
<dbReference type="InterPro" id="IPR000631">
    <property type="entry name" value="CARKD"/>
</dbReference>
<feature type="binding site" evidence="18">
    <location>
        <position position="60"/>
    </location>
    <ligand>
        <name>K(+)</name>
        <dbReference type="ChEBI" id="CHEBI:29103"/>
    </ligand>
</feature>
<dbReference type="GO" id="GO:0005524">
    <property type="term" value="F:ATP binding"/>
    <property type="evidence" value="ECO:0007669"/>
    <property type="project" value="UniProtKB-UniRule"/>
</dbReference>
<feature type="binding site" evidence="18">
    <location>
        <begin position="59"/>
        <end position="63"/>
    </location>
    <ligand>
        <name>(6S)-NADPHX</name>
        <dbReference type="ChEBI" id="CHEBI:64076"/>
    </ligand>
</feature>
<feature type="binding site" evidence="17">
    <location>
        <begin position="423"/>
        <end position="427"/>
    </location>
    <ligand>
        <name>AMP</name>
        <dbReference type="ChEBI" id="CHEBI:456215"/>
    </ligand>
</feature>
<evidence type="ECO:0000256" key="16">
    <source>
        <dbReference type="ARBA" id="ARBA00049209"/>
    </source>
</evidence>
<comment type="similarity">
    <text evidence="17">Belongs to the NnrD/CARKD family.</text>
</comment>
<feature type="binding site" evidence="17">
    <location>
        <position position="452"/>
    </location>
    <ligand>
        <name>AMP</name>
        <dbReference type="ChEBI" id="CHEBI:456215"/>
    </ligand>
</feature>
<evidence type="ECO:0000256" key="3">
    <source>
        <dbReference type="ARBA" id="ARBA00006001"/>
    </source>
</evidence>
<comment type="subunit">
    <text evidence="17">Homotetramer.</text>
</comment>
<evidence type="ECO:0000256" key="12">
    <source>
        <dbReference type="ARBA" id="ARBA00023239"/>
    </source>
</evidence>
<evidence type="ECO:0000256" key="18">
    <source>
        <dbReference type="HAMAP-Rule" id="MF_01966"/>
    </source>
</evidence>
<dbReference type="Gene3D" id="3.40.1190.20">
    <property type="match status" value="1"/>
</dbReference>
<evidence type="ECO:0000256" key="14">
    <source>
        <dbReference type="ARBA" id="ARBA00025153"/>
    </source>
</evidence>
<dbReference type="PANTHER" id="PTHR12592">
    <property type="entry name" value="ATP-DEPENDENT (S)-NAD(P)H-HYDRATE DEHYDRATASE FAMILY MEMBER"/>
    <property type="match status" value="1"/>
</dbReference>
<dbReference type="EMBL" id="DF820466">
    <property type="protein sequence ID" value="GAK57353.1"/>
    <property type="molecule type" value="Genomic_DNA"/>
</dbReference>
<dbReference type="EC" id="5.1.99.6" evidence="19"/>
<feature type="binding site" evidence="17">
    <location>
        <position position="388"/>
    </location>
    <ligand>
        <name>(6S)-NADPHX</name>
        <dbReference type="ChEBI" id="CHEBI:64076"/>
    </ligand>
</feature>
<organism evidence="22">
    <name type="scientific">Vecturithrix granuli</name>
    <dbReference type="NCBI Taxonomy" id="1499967"/>
    <lineage>
        <taxon>Bacteria</taxon>
        <taxon>Candidatus Moduliflexota</taxon>
        <taxon>Candidatus Vecturitrichia</taxon>
        <taxon>Candidatus Vecturitrichales</taxon>
        <taxon>Candidatus Vecturitrichaceae</taxon>
        <taxon>Candidatus Vecturithrix</taxon>
    </lineage>
</organism>
<evidence type="ECO:0000256" key="10">
    <source>
        <dbReference type="ARBA" id="ARBA00023027"/>
    </source>
</evidence>
<dbReference type="PROSITE" id="PS51385">
    <property type="entry name" value="YJEF_N"/>
    <property type="match status" value="1"/>
</dbReference>
<dbReference type="CDD" id="cd01171">
    <property type="entry name" value="YXKO-related"/>
    <property type="match status" value="1"/>
</dbReference>
<dbReference type="InterPro" id="IPR004443">
    <property type="entry name" value="YjeF_N_dom"/>
</dbReference>
<evidence type="ECO:0000256" key="13">
    <source>
        <dbReference type="ARBA" id="ARBA00023268"/>
    </source>
</evidence>
<keyword evidence="13" id="KW-0511">Multifunctional enzyme</keyword>
<comment type="similarity">
    <text evidence="18">Belongs to the NnrE/AIBP family.</text>
</comment>
<keyword evidence="7 17" id="KW-0067">ATP-binding</keyword>
<evidence type="ECO:0000256" key="7">
    <source>
        <dbReference type="ARBA" id="ARBA00022840"/>
    </source>
</evidence>
<dbReference type="InterPro" id="IPR029056">
    <property type="entry name" value="Ribokinase-like"/>
</dbReference>
<comment type="function">
    <text evidence="14 19">Bifunctional enzyme that catalyzes the epimerization of the S- and R-forms of NAD(P)HX and the dehydration of the S-form of NAD(P)HX at the expense of ADP, which is converted to AMP. This allows the repair of both epimers of NAD(P)HX, a damaged form of NAD(P)H that is a result of enzymatic or heat-dependent hydration.</text>
</comment>
<dbReference type="PIRSF" id="PIRSF017184">
    <property type="entry name" value="Nnr"/>
    <property type="match status" value="1"/>
</dbReference>
<evidence type="ECO:0000256" key="5">
    <source>
        <dbReference type="ARBA" id="ARBA00022723"/>
    </source>
</evidence>
<gene>
    <name evidence="18" type="primary">nnrE</name>
    <name evidence="17" type="synonym">nnrD</name>
    <name evidence="22" type="ORF">U27_04318</name>
</gene>
<evidence type="ECO:0000313" key="23">
    <source>
        <dbReference type="Proteomes" id="UP000030661"/>
    </source>
</evidence>
<dbReference type="PROSITE" id="PS51383">
    <property type="entry name" value="YJEF_C_3"/>
    <property type="match status" value="1"/>
</dbReference>
<evidence type="ECO:0000313" key="22">
    <source>
        <dbReference type="EMBL" id="GAK57353.1"/>
    </source>
</evidence>
<comment type="catalytic activity">
    <reaction evidence="15 17 19">
        <text>(6S)-NADHX + ADP = AMP + phosphate + NADH + H(+)</text>
        <dbReference type="Rhea" id="RHEA:32223"/>
        <dbReference type="ChEBI" id="CHEBI:15378"/>
        <dbReference type="ChEBI" id="CHEBI:43474"/>
        <dbReference type="ChEBI" id="CHEBI:57945"/>
        <dbReference type="ChEBI" id="CHEBI:64074"/>
        <dbReference type="ChEBI" id="CHEBI:456215"/>
        <dbReference type="ChEBI" id="CHEBI:456216"/>
        <dbReference type="EC" id="4.2.1.136"/>
    </reaction>
</comment>
<dbReference type="HOGENOM" id="CLU_024853_4_1_0"/>
<dbReference type="eggNOG" id="COG0062">
    <property type="taxonomic scope" value="Bacteria"/>
</dbReference>
<comment type="function">
    <text evidence="17">Catalyzes the dehydration of the S-form of NAD(P)HX at the expense of ADP, which is converted to AMP. Together with NAD(P)HX epimerase, which catalyzes the epimerization of the S- and R-forms, the enzyme allows the repair of both epimers of NAD(P)HX, a damaged form of NAD(P)H that is a result of enzymatic or heat-dependent hydration.</text>
</comment>
<evidence type="ECO:0000256" key="17">
    <source>
        <dbReference type="HAMAP-Rule" id="MF_01965"/>
    </source>
</evidence>
<feature type="binding site" evidence="17">
    <location>
        <position position="266"/>
    </location>
    <ligand>
        <name>(6S)-NADPHX</name>
        <dbReference type="ChEBI" id="CHEBI:64076"/>
    </ligand>
</feature>
<dbReference type="InterPro" id="IPR036652">
    <property type="entry name" value="YjeF_N_dom_sf"/>
</dbReference>
<comment type="function">
    <text evidence="18">Catalyzes the epimerization of the S- and R-forms of NAD(P)HX, a damaged form of NAD(P)H that is a result of enzymatic or heat-dependent hydration. This is a prerequisite for the S-specific NAD(P)H-hydrate dehydratase to allow the repair of both epimers of NAD(P)HX.</text>
</comment>
<comment type="similarity">
    <text evidence="3 19">In the N-terminal section; belongs to the NnrE/AIBP family.</text>
</comment>
<dbReference type="NCBIfam" id="TIGR00196">
    <property type="entry name" value="yjeF_cterm"/>
    <property type="match status" value="1"/>
</dbReference>
<dbReference type="GO" id="GO:0046872">
    <property type="term" value="F:metal ion binding"/>
    <property type="evidence" value="ECO:0007669"/>
    <property type="project" value="UniProtKB-UniRule"/>
</dbReference>
<feature type="domain" description="YjeF N-terminal" evidence="21">
    <location>
        <begin position="9"/>
        <end position="221"/>
    </location>
</feature>
<dbReference type="InterPro" id="IPR017953">
    <property type="entry name" value="Carbohydrate_kinase_pred_CS"/>
</dbReference>
<reference evidence="22" key="1">
    <citation type="journal article" date="2015" name="PeerJ">
        <title>First genomic representation of candidate bacterial phylum KSB3 points to enhanced environmental sensing as a trigger of wastewater bulking.</title>
        <authorList>
            <person name="Sekiguchi Y."/>
            <person name="Ohashi A."/>
            <person name="Parks D.H."/>
            <person name="Yamauchi T."/>
            <person name="Tyson G.W."/>
            <person name="Hugenholtz P."/>
        </authorList>
    </citation>
    <scope>NUCLEOTIDE SEQUENCE [LARGE SCALE GENOMIC DNA]</scope>
</reference>
<keyword evidence="22" id="KW-0418">Kinase</keyword>
<evidence type="ECO:0000256" key="6">
    <source>
        <dbReference type="ARBA" id="ARBA00022741"/>
    </source>
</evidence>
<feature type="binding site" evidence="18">
    <location>
        <position position="167"/>
    </location>
    <ligand>
        <name>K(+)</name>
        <dbReference type="ChEBI" id="CHEBI:29103"/>
    </ligand>
</feature>
<protein>
    <recommendedName>
        <fullName evidence="19">Bifunctional NAD(P)H-hydrate repair enzyme</fullName>
    </recommendedName>
    <alternativeName>
        <fullName evidence="19">Nicotinamide nucleotide repair protein</fullName>
    </alternativeName>
    <domain>
        <recommendedName>
            <fullName evidence="19">ADP-dependent (S)-NAD(P)H-hydrate dehydratase</fullName>
            <ecNumber evidence="19">4.2.1.136</ecNumber>
        </recommendedName>
        <alternativeName>
            <fullName evidence="19">ADP-dependent NAD(P)HX dehydratase</fullName>
        </alternativeName>
    </domain>
    <domain>
        <recommendedName>
            <fullName evidence="19">NAD(P)H-hydrate epimerase</fullName>
            <ecNumber evidence="19">5.1.99.6</ecNumber>
        </recommendedName>
    </domain>
</protein>
<feature type="binding site" evidence="18">
    <location>
        <begin position="135"/>
        <end position="141"/>
    </location>
    <ligand>
        <name>(6S)-NADPHX</name>
        <dbReference type="ChEBI" id="CHEBI:64076"/>
    </ligand>
</feature>
<dbReference type="GO" id="GO:0052856">
    <property type="term" value="F:NAD(P)HX epimerase activity"/>
    <property type="evidence" value="ECO:0007669"/>
    <property type="project" value="UniProtKB-UniRule"/>
</dbReference>
<dbReference type="PANTHER" id="PTHR12592:SF0">
    <property type="entry name" value="ATP-DEPENDENT (S)-NAD(P)H-HYDRATE DEHYDRATASE"/>
    <property type="match status" value="1"/>
</dbReference>
<dbReference type="NCBIfam" id="TIGR00197">
    <property type="entry name" value="yjeF_nterm"/>
    <property type="match status" value="1"/>
</dbReference>
<dbReference type="GO" id="GO:0110051">
    <property type="term" value="P:metabolite repair"/>
    <property type="evidence" value="ECO:0007669"/>
    <property type="project" value="TreeGrafter"/>
</dbReference>
<feature type="binding site" evidence="18">
    <location>
        <position position="131"/>
    </location>
    <ligand>
        <name>K(+)</name>
        <dbReference type="ChEBI" id="CHEBI:29103"/>
    </ligand>
</feature>
<dbReference type="Gene3D" id="3.40.50.10260">
    <property type="entry name" value="YjeF N-terminal domain"/>
    <property type="match status" value="1"/>
</dbReference>
<evidence type="ECO:0000256" key="9">
    <source>
        <dbReference type="ARBA" id="ARBA00022958"/>
    </source>
</evidence>
<feature type="binding site" evidence="17">
    <location>
        <position position="453"/>
    </location>
    <ligand>
        <name>(6S)-NADPHX</name>
        <dbReference type="ChEBI" id="CHEBI:64076"/>
    </ligand>
</feature>
<dbReference type="eggNOG" id="COG0063">
    <property type="taxonomic scope" value="Bacteria"/>
</dbReference>
<dbReference type="SUPFAM" id="SSF64153">
    <property type="entry name" value="YjeF N-terminal domain-like"/>
    <property type="match status" value="1"/>
</dbReference>
<name>A0A081BYE8_VECG1</name>
<dbReference type="HAMAP" id="MF_01965">
    <property type="entry name" value="NADHX_dehydratase"/>
    <property type="match status" value="1"/>
</dbReference>
<dbReference type="PROSITE" id="PS01050">
    <property type="entry name" value="YJEF_C_2"/>
    <property type="match status" value="1"/>
</dbReference>
<keyword evidence="9 18" id="KW-0630">Potassium</keyword>
<dbReference type="GO" id="GO:0052855">
    <property type="term" value="F:ADP-dependent NAD(P)H-hydrate dehydratase activity"/>
    <property type="evidence" value="ECO:0007669"/>
    <property type="project" value="UniProtKB-UniRule"/>
</dbReference>